<dbReference type="GO" id="GO:0033765">
    <property type="term" value="F:steroid dehydrogenase activity, acting on the CH-CH group of donors"/>
    <property type="evidence" value="ECO:0007669"/>
    <property type="project" value="UniProtKB-ARBA"/>
</dbReference>
<feature type="domain" description="FAD-dependent oxidoreductase 2 FAD-binding" evidence="6">
    <location>
        <begin position="88"/>
        <end position="569"/>
    </location>
</feature>
<dbReference type="InterPro" id="IPR050315">
    <property type="entry name" value="FAD-oxidoreductase_2"/>
</dbReference>
<dbReference type="InterPro" id="IPR003953">
    <property type="entry name" value="FAD-dep_OxRdtase_2_FAD-bd"/>
</dbReference>
<evidence type="ECO:0000259" key="6">
    <source>
        <dbReference type="Pfam" id="PF00890"/>
    </source>
</evidence>
<evidence type="ECO:0000256" key="4">
    <source>
        <dbReference type="ARBA" id="ARBA00023002"/>
    </source>
</evidence>
<protein>
    <submittedName>
        <fullName evidence="7">FAD-binding dehydrogenase</fullName>
    </submittedName>
</protein>
<evidence type="ECO:0000313" key="8">
    <source>
        <dbReference type="Proteomes" id="UP000278632"/>
    </source>
</evidence>
<feature type="chain" id="PRO_5039653352" evidence="5">
    <location>
        <begin position="23"/>
        <end position="594"/>
    </location>
</feature>
<dbReference type="Gene3D" id="3.90.700.10">
    <property type="entry name" value="Succinate dehydrogenase/fumarate reductase flavoprotein, catalytic domain"/>
    <property type="match status" value="1"/>
</dbReference>
<dbReference type="InterPro" id="IPR027477">
    <property type="entry name" value="Succ_DH/fumarate_Rdtase_cat_sf"/>
</dbReference>
<evidence type="ECO:0000256" key="5">
    <source>
        <dbReference type="SAM" id="SignalP"/>
    </source>
</evidence>
<reference evidence="8" key="1">
    <citation type="submission" date="2018-05" db="EMBL/GenBank/DDBJ databases">
        <title>Genome Sequencing of selected type strains of the family Eggerthellaceae.</title>
        <authorList>
            <person name="Danylec N."/>
            <person name="Stoll D.A."/>
            <person name="Doetsch A."/>
            <person name="Huch M."/>
        </authorList>
    </citation>
    <scope>NUCLEOTIDE SEQUENCE [LARGE SCALE GENOMIC DNA]</scope>
    <source>
        <strain evidence="8">DSM 16106</strain>
    </source>
</reference>
<dbReference type="OrthoDB" id="3196945at2"/>
<keyword evidence="3" id="KW-0274">FAD</keyword>
<comment type="caution">
    <text evidence="7">The sequence shown here is derived from an EMBL/GenBank/DDBJ whole genome shotgun (WGS) entry which is preliminary data.</text>
</comment>
<feature type="signal peptide" evidence="5">
    <location>
        <begin position="1"/>
        <end position="22"/>
    </location>
</feature>
<keyword evidence="2" id="KW-0285">Flavoprotein</keyword>
<dbReference type="PROSITE" id="PS51318">
    <property type="entry name" value="TAT"/>
    <property type="match status" value="1"/>
</dbReference>
<dbReference type="InterPro" id="IPR019546">
    <property type="entry name" value="TAT_signal_bac_arc"/>
</dbReference>
<proteinExistence type="predicted"/>
<keyword evidence="4" id="KW-0560">Oxidoreductase</keyword>
<dbReference type="Proteomes" id="UP000278632">
    <property type="component" value="Unassembled WGS sequence"/>
</dbReference>
<evidence type="ECO:0000313" key="7">
    <source>
        <dbReference type="EMBL" id="RNL38261.1"/>
    </source>
</evidence>
<dbReference type="InterPro" id="IPR036188">
    <property type="entry name" value="FAD/NAD-bd_sf"/>
</dbReference>
<accession>A0A3N0ATN9</accession>
<gene>
    <name evidence="7" type="ORF">DMP08_12005</name>
</gene>
<dbReference type="Pfam" id="PF00890">
    <property type="entry name" value="FAD_binding_2"/>
    <property type="match status" value="1"/>
</dbReference>
<comment type="cofactor">
    <cofactor evidence="1">
        <name>FAD</name>
        <dbReference type="ChEBI" id="CHEBI:57692"/>
    </cofactor>
</comment>
<evidence type="ECO:0000256" key="1">
    <source>
        <dbReference type="ARBA" id="ARBA00001974"/>
    </source>
</evidence>
<dbReference type="EMBL" id="QICD01000041">
    <property type="protein sequence ID" value="RNL38261.1"/>
    <property type="molecule type" value="Genomic_DNA"/>
</dbReference>
<dbReference type="InterPro" id="IPR006311">
    <property type="entry name" value="TAT_signal"/>
</dbReference>
<organism evidence="7 8">
    <name type="scientific">Paraeggerthella hongkongensis</name>
    <dbReference type="NCBI Taxonomy" id="230658"/>
    <lineage>
        <taxon>Bacteria</taxon>
        <taxon>Bacillati</taxon>
        <taxon>Actinomycetota</taxon>
        <taxon>Coriobacteriia</taxon>
        <taxon>Eggerthellales</taxon>
        <taxon>Eggerthellaceae</taxon>
        <taxon>Paraeggerthella</taxon>
    </lineage>
</organism>
<dbReference type="SUPFAM" id="SSF56425">
    <property type="entry name" value="Succinate dehydrogenase/fumarate reductase flavoprotein, catalytic domain"/>
    <property type="match status" value="1"/>
</dbReference>
<dbReference type="PANTHER" id="PTHR43400:SF7">
    <property type="entry name" value="FAD-DEPENDENT OXIDOREDUCTASE 2 FAD BINDING DOMAIN-CONTAINING PROTEIN"/>
    <property type="match status" value="1"/>
</dbReference>
<dbReference type="Gene3D" id="3.50.50.60">
    <property type="entry name" value="FAD/NAD(P)-binding domain"/>
    <property type="match status" value="2"/>
</dbReference>
<dbReference type="PANTHER" id="PTHR43400">
    <property type="entry name" value="FUMARATE REDUCTASE"/>
    <property type="match status" value="1"/>
</dbReference>
<sequence length="594" mass="63385">MQSQGISRRSFLGGMAGAGALAAIGLAGCAPQAPGANDAKAADSAKAKTVADGASVAIDDGSAAITVDWLGSAPEIAESEISETKDTDLLIVGAGNGGMIAGAYASDQKMDFILCEKGSEVGATRHWFNAVDTKPFTDQGYRTDRARLHGEWARYSSGTCDQDLINMWMNESNAMFEYVDQYMSAAGAKVIADEFEMPGGMGATPFYTPCGEHHYGNAEGGREGVPVRNELFEKVMNDNGYQIAYKHELAKLVTDETGKVAGAIFKTDNGYTQINAKKGVLLTTGGYSANPAMLSALSPITTASVTALGYNQNNDGMGIKAALWAGAVKDITSATMIFDRGLVAPGTTAGYTQESIEAGKPQFPSNGQFNPGTQPFLKVNLKGKRFALESADYDYLPHAAAQQPGGVYISVWDGNFGEDVQRFHTLGCSAGTRMGVQRVKREDGTYDLEKYFEKELADGRLQMADTLEGLADKLGFDDDAKKNFLATCERYNELFDAQEDVDFGKEAYRLSELRTPPFFGATLGGTLLTTIDGIRINADCQALNTSFEPIEGLYAAGDCSGSLFSGNYPDQMHGVACGRTMTEALHVVKLLAEK</sequence>
<keyword evidence="5" id="KW-0732">Signal</keyword>
<dbReference type="RefSeq" id="WP_123193114.1">
    <property type="nucleotide sequence ID" value="NZ_QICD01000041.1"/>
</dbReference>
<name>A0A3N0ATN9_9ACTN</name>
<keyword evidence="8" id="KW-1185">Reference proteome</keyword>
<dbReference type="NCBIfam" id="TIGR01409">
    <property type="entry name" value="TAT_signal_seq"/>
    <property type="match status" value="1"/>
</dbReference>
<evidence type="ECO:0000256" key="2">
    <source>
        <dbReference type="ARBA" id="ARBA00022630"/>
    </source>
</evidence>
<dbReference type="AlphaFoldDB" id="A0A3N0ATN9"/>
<evidence type="ECO:0000256" key="3">
    <source>
        <dbReference type="ARBA" id="ARBA00022827"/>
    </source>
</evidence>
<dbReference type="SUPFAM" id="SSF51905">
    <property type="entry name" value="FAD/NAD(P)-binding domain"/>
    <property type="match status" value="1"/>
</dbReference>